<dbReference type="Proteomes" id="UP001338125">
    <property type="component" value="Unassembled WGS sequence"/>
</dbReference>
<reference evidence="2 3" key="1">
    <citation type="submission" date="2024-01" db="EMBL/GenBank/DDBJ databases">
        <title>Complete genome of Cladobotryum mycophilum ATHUM6906.</title>
        <authorList>
            <person name="Christinaki A.C."/>
            <person name="Myridakis A.I."/>
            <person name="Kouvelis V.N."/>
        </authorList>
    </citation>
    <scope>NUCLEOTIDE SEQUENCE [LARGE SCALE GENOMIC DNA]</scope>
    <source>
        <strain evidence="2 3">ATHUM6906</strain>
    </source>
</reference>
<keyword evidence="3" id="KW-1185">Reference proteome</keyword>
<evidence type="ECO:0000313" key="3">
    <source>
        <dbReference type="Proteomes" id="UP001338125"/>
    </source>
</evidence>
<name>A0ABR0SGT4_9HYPO</name>
<proteinExistence type="predicted"/>
<feature type="region of interest" description="Disordered" evidence="1">
    <location>
        <begin position="1"/>
        <end position="20"/>
    </location>
</feature>
<evidence type="ECO:0000313" key="2">
    <source>
        <dbReference type="EMBL" id="KAK5991345.1"/>
    </source>
</evidence>
<organism evidence="2 3">
    <name type="scientific">Cladobotryum mycophilum</name>
    <dbReference type="NCBI Taxonomy" id="491253"/>
    <lineage>
        <taxon>Eukaryota</taxon>
        <taxon>Fungi</taxon>
        <taxon>Dikarya</taxon>
        <taxon>Ascomycota</taxon>
        <taxon>Pezizomycotina</taxon>
        <taxon>Sordariomycetes</taxon>
        <taxon>Hypocreomycetidae</taxon>
        <taxon>Hypocreales</taxon>
        <taxon>Hypocreaceae</taxon>
        <taxon>Cladobotryum</taxon>
    </lineage>
</organism>
<dbReference type="EMBL" id="JAVFKD010000014">
    <property type="protein sequence ID" value="KAK5991345.1"/>
    <property type="molecule type" value="Genomic_DNA"/>
</dbReference>
<gene>
    <name evidence="2" type="ORF">PT974_09626</name>
</gene>
<sequence>MPNPPTVLIGVEDSEDPEDQRPSIISAEQLEEILQSLEKRPQRSHVAWARAIALLQDLQAQPDKGTHIHVLNCLKDAVNEVHDDWNRVAEPGRVIKARPSAISTIPKVISWLPQAICRLAGIPASPAANIYEWEITLDDLLFDKDLNMHTRVVSIVRVQDIAIDLYWDNKDHSPAISARGMQLLELLKQVKIDFFDGEGGDCPYAFARPHIQDLEELLEKPADEYQLDVSWATPGAVSSD</sequence>
<protein>
    <submittedName>
        <fullName evidence="2">Uncharacterized protein</fullName>
    </submittedName>
</protein>
<accession>A0ABR0SGT4</accession>
<evidence type="ECO:0000256" key="1">
    <source>
        <dbReference type="SAM" id="MobiDB-lite"/>
    </source>
</evidence>
<comment type="caution">
    <text evidence="2">The sequence shown here is derived from an EMBL/GenBank/DDBJ whole genome shotgun (WGS) entry which is preliminary data.</text>
</comment>